<name>A0AAD2HUV6_9AGAR</name>
<keyword evidence="3" id="KW-1185">Reference proteome</keyword>
<feature type="compositionally biased region" description="Basic residues" evidence="1">
    <location>
        <begin position="1"/>
        <end position="11"/>
    </location>
</feature>
<sequence length="1101" mass="124000">MPSKFSKKTKKASIEPSALTLLDGPTKGKRGVFGKLATYKPLFHLGGKAKTAVRVPAETPVSAQRASSPARSSTPSMPKPQTPSRSISNRRTLPPMSPSTPLRSSMVPPTPTRYGGSPFSRSPPFQDDVNLPSIVTPFNIEGIDDRYQRTMAQASTAWQERIIPRLIPVFIKIIHSTRGFQRLQELPIPGRRVCRCGKTRLCKVSVCRMNGMSFVSEAFALANLTAEIYDIQIDACDCVPAAQQLLEAGLFPSAPLHPSFAVELHVLELTREVFLRTSPNNTAWTAALEAFLQNLGFQLDHEGTLRRSFASALEWYSHLRNVVDEHVDVLQEKVRRDVVGDAVLDSTATPPQMGTRKRDHKRPLEKENPFATPIRRTRASEYLRRRCPACFGDMKHDRDSTADVCVCTDACFTQKREAGNMDPPKIHPHSVFISAGTCEEMEAYVDEVRGSRPLPGRPAPKKRRGARVKATVAVEEEEEDHIEYEALQVPKSVLDGCEDSFKAADESRMRSDSDRFDDTGLMALLCRHDRVLWMANMKSKGEKQFYTLALLETLFQDLPEDIVVAILYDIACQLHRSVLKWGFLAPFIKRMVFAVAVFHAFVHRLECQLRYHPRKREGLGFTSGEGCERLWHLISRLISSLRKSGFHHRLYTLNTQLRFIDENNLFALGAWMARRQAFCDNKQASAEAILAEMAKRGYSRADLAQQWDLQVKTQTKPQPSRSKHLGVQAVNEVLALRGEKKAAKDRVCEAEQTWKDATGADDSARLDARSALLEARLDLETVTENLAKREAALGVDGQARLEKAQKSKFFEYRMNALALKTLILSLLRSRNLELSELKRSGHRQQGSNGMISILSTVRMSLIRGIEWKLRSAISTSVRNRLPRIRRLITEYNKLCSKLADLAIHRQAPKGAKIPATIDLKAIPTLDVDDSIWDDAGLTDADLGTTPPPWLVDDSVKRGIRALLDEKRAEEEGRFLRNERRSMKAWFQEEWLVVNRALESAGEFLLLQRLTNLTTTDCDALQFQFQIRRTRLVALCAVWQSSLPAGDFVTRWGPSDVELAEVDVKKHQRQRNGDIVDVNPFSAPLEIVAEEDDGLAWDLFDI</sequence>
<dbReference type="EMBL" id="CAVNYO010000456">
    <property type="protein sequence ID" value="CAK5282583.1"/>
    <property type="molecule type" value="Genomic_DNA"/>
</dbReference>
<feature type="region of interest" description="Disordered" evidence="1">
    <location>
        <begin position="1"/>
        <end position="31"/>
    </location>
</feature>
<feature type="compositionally biased region" description="Polar residues" evidence="1">
    <location>
        <begin position="82"/>
        <end position="91"/>
    </location>
</feature>
<evidence type="ECO:0000313" key="3">
    <source>
        <dbReference type="Proteomes" id="UP001295794"/>
    </source>
</evidence>
<dbReference type="Proteomes" id="UP001295794">
    <property type="component" value="Unassembled WGS sequence"/>
</dbReference>
<dbReference type="Pfam" id="PF18758">
    <property type="entry name" value="KDZ"/>
    <property type="match status" value="1"/>
</dbReference>
<proteinExistence type="predicted"/>
<accession>A0AAD2HUV6</accession>
<protein>
    <recommendedName>
        <fullName evidence="4">CxC1-like cysteine cluster associated with KDZ transposases domain-containing protein</fullName>
    </recommendedName>
</protein>
<dbReference type="InterPro" id="IPR040521">
    <property type="entry name" value="KDZ"/>
</dbReference>
<evidence type="ECO:0000256" key="1">
    <source>
        <dbReference type="SAM" id="MobiDB-lite"/>
    </source>
</evidence>
<reference evidence="2" key="1">
    <citation type="submission" date="2023-11" db="EMBL/GenBank/DDBJ databases">
        <authorList>
            <person name="De Vega J J."/>
            <person name="De Vega J J."/>
        </authorList>
    </citation>
    <scope>NUCLEOTIDE SEQUENCE</scope>
</reference>
<dbReference type="AlphaFoldDB" id="A0AAD2HUV6"/>
<feature type="compositionally biased region" description="Low complexity" evidence="1">
    <location>
        <begin position="62"/>
        <end position="76"/>
    </location>
</feature>
<gene>
    <name evidence="2" type="ORF">MYCIT1_LOCUS34435</name>
</gene>
<evidence type="ECO:0008006" key="4">
    <source>
        <dbReference type="Google" id="ProtNLM"/>
    </source>
</evidence>
<evidence type="ECO:0000313" key="2">
    <source>
        <dbReference type="EMBL" id="CAK5282583.1"/>
    </source>
</evidence>
<organism evidence="2 3">
    <name type="scientific">Mycena citricolor</name>
    <dbReference type="NCBI Taxonomy" id="2018698"/>
    <lineage>
        <taxon>Eukaryota</taxon>
        <taxon>Fungi</taxon>
        <taxon>Dikarya</taxon>
        <taxon>Basidiomycota</taxon>
        <taxon>Agaricomycotina</taxon>
        <taxon>Agaricomycetes</taxon>
        <taxon>Agaricomycetidae</taxon>
        <taxon>Agaricales</taxon>
        <taxon>Marasmiineae</taxon>
        <taxon>Mycenaceae</taxon>
        <taxon>Mycena</taxon>
    </lineage>
</organism>
<dbReference type="PANTHER" id="PTHR33096:SF1">
    <property type="entry name" value="CXC1-LIKE CYSTEINE CLUSTER ASSOCIATED WITH KDZ TRANSPOSASES DOMAIN-CONTAINING PROTEIN"/>
    <property type="match status" value="1"/>
</dbReference>
<feature type="region of interest" description="Disordered" evidence="1">
    <location>
        <begin position="47"/>
        <end position="126"/>
    </location>
</feature>
<dbReference type="PANTHER" id="PTHR33096">
    <property type="entry name" value="CXC2 DOMAIN-CONTAINING PROTEIN"/>
    <property type="match status" value="1"/>
</dbReference>
<comment type="caution">
    <text evidence="2">The sequence shown here is derived from an EMBL/GenBank/DDBJ whole genome shotgun (WGS) entry which is preliminary data.</text>
</comment>